<dbReference type="PANTHER" id="PTHR46268:SF23">
    <property type="entry name" value="UNIVERSAL STRESS PROTEIN A-RELATED"/>
    <property type="match status" value="1"/>
</dbReference>
<evidence type="ECO:0000256" key="1">
    <source>
        <dbReference type="ARBA" id="ARBA00004496"/>
    </source>
</evidence>
<protein>
    <recommendedName>
        <fullName evidence="5">Universal stress protein</fullName>
    </recommendedName>
</protein>
<dbReference type="RefSeq" id="WP_109718494.1">
    <property type="nucleotide sequence ID" value="NZ_QEQK01000001.1"/>
</dbReference>
<keyword evidence="8" id="KW-1185">Reference proteome</keyword>
<evidence type="ECO:0000313" key="7">
    <source>
        <dbReference type="EMBL" id="PWN57638.1"/>
    </source>
</evidence>
<evidence type="ECO:0000256" key="2">
    <source>
        <dbReference type="ARBA" id="ARBA00008791"/>
    </source>
</evidence>
<comment type="subcellular location">
    <subcellularLocation>
        <location evidence="1 5">Cytoplasm</location>
    </subcellularLocation>
</comment>
<organism evidence="7 8">
    <name type="scientific">Abyssibacter profundi</name>
    <dbReference type="NCBI Taxonomy" id="2182787"/>
    <lineage>
        <taxon>Bacteria</taxon>
        <taxon>Pseudomonadati</taxon>
        <taxon>Pseudomonadota</taxon>
        <taxon>Gammaproteobacteria</taxon>
        <taxon>Chromatiales</taxon>
        <taxon>Oceanococcaceae</taxon>
        <taxon>Abyssibacter</taxon>
    </lineage>
</organism>
<name>A0A363UQA3_9GAMM</name>
<dbReference type="PRINTS" id="PR01438">
    <property type="entry name" value="UNVRSLSTRESS"/>
</dbReference>
<dbReference type="InterPro" id="IPR006016">
    <property type="entry name" value="UspA"/>
</dbReference>
<accession>A0A363UQA3</accession>
<dbReference type="InterPro" id="IPR006015">
    <property type="entry name" value="Universal_stress_UspA"/>
</dbReference>
<dbReference type="Pfam" id="PF00582">
    <property type="entry name" value="Usp"/>
    <property type="match status" value="1"/>
</dbReference>
<dbReference type="GO" id="GO:0005737">
    <property type="term" value="C:cytoplasm"/>
    <property type="evidence" value="ECO:0007669"/>
    <property type="project" value="UniProtKB-SubCell"/>
</dbReference>
<comment type="similarity">
    <text evidence="2 5">Belongs to the universal stress protein A family.</text>
</comment>
<sequence length="146" mass="16278">MSEYTHILVPVDLRQHSHIVLKRAAFTAALHKARMTVLHVVEYLPLDPVGDTLSPTPMEVTDELAKQAESRLAELCEELSIQPQHQIVRIGATQDEIVEVAKEQQADLIVIGNHERHGIGVLFSRTEDRVLHSATCDILAVHLPTD</sequence>
<dbReference type="Proteomes" id="UP000251800">
    <property type="component" value="Unassembled WGS sequence"/>
</dbReference>
<evidence type="ECO:0000313" key="8">
    <source>
        <dbReference type="Proteomes" id="UP000251800"/>
    </source>
</evidence>
<dbReference type="EMBL" id="QEQK01000001">
    <property type="protein sequence ID" value="PWN57638.1"/>
    <property type="molecule type" value="Genomic_DNA"/>
</dbReference>
<comment type="subunit">
    <text evidence="3">Homodimer.</text>
</comment>
<dbReference type="Gene3D" id="3.40.50.620">
    <property type="entry name" value="HUPs"/>
    <property type="match status" value="1"/>
</dbReference>
<dbReference type="InterPro" id="IPR014729">
    <property type="entry name" value="Rossmann-like_a/b/a_fold"/>
</dbReference>
<reference evidence="7 8" key="1">
    <citation type="submission" date="2018-05" db="EMBL/GenBank/DDBJ databases">
        <title>Abyssibacter profundi OUC007T gen. nov., sp. nov, a marine bacterium isolated from seawater of the Mariana Trench.</title>
        <authorList>
            <person name="Zhou S."/>
        </authorList>
    </citation>
    <scope>NUCLEOTIDE SEQUENCE [LARGE SCALE GENOMIC DNA]</scope>
    <source>
        <strain evidence="7 8">OUC007</strain>
    </source>
</reference>
<feature type="domain" description="UspA" evidence="6">
    <location>
        <begin position="4"/>
        <end position="142"/>
    </location>
</feature>
<proteinExistence type="inferred from homology"/>
<dbReference type="PIRSF" id="PIRSF006276">
    <property type="entry name" value="UspA"/>
    <property type="match status" value="1"/>
</dbReference>
<evidence type="ECO:0000256" key="4">
    <source>
        <dbReference type="ARBA" id="ARBA00022490"/>
    </source>
</evidence>
<evidence type="ECO:0000259" key="6">
    <source>
        <dbReference type="Pfam" id="PF00582"/>
    </source>
</evidence>
<evidence type="ECO:0000256" key="3">
    <source>
        <dbReference type="ARBA" id="ARBA00011738"/>
    </source>
</evidence>
<dbReference type="PANTHER" id="PTHR46268">
    <property type="entry name" value="STRESS RESPONSE PROTEIN NHAX"/>
    <property type="match status" value="1"/>
</dbReference>
<evidence type="ECO:0000256" key="5">
    <source>
        <dbReference type="PIRNR" id="PIRNR006276"/>
    </source>
</evidence>
<gene>
    <name evidence="7" type="ORF">DEH80_00410</name>
</gene>
<keyword evidence="4 5" id="KW-0963">Cytoplasm</keyword>
<dbReference type="SUPFAM" id="SSF52402">
    <property type="entry name" value="Adenine nucleotide alpha hydrolases-like"/>
    <property type="match status" value="1"/>
</dbReference>
<comment type="caution">
    <text evidence="7">The sequence shown here is derived from an EMBL/GenBank/DDBJ whole genome shotgun (WGS) entry which is preliminary data.</text>
</comment>
<dbReference type="AlphaFoldDB" id="A0A363UQA3"/>
<dbReference type="OrthoDB" id="9792500at2"/>